<evidence type="ECO:0000256" key="1">
    <source>
        <dbReference type="SAM" id="MobiDB-lite"/>
    </source>
</evidence>
<reference evidence="3 4" key="1">
    <citation type="submission" date="2020-08" db="EMBL/GenBank/DDBJ databases">
        <title>Genomic Encyclopedia of Type Strains, Phase IV (KMG-IV): sequencing the most valuable type-strain genomes for metagenomic binning, comparative biology and taxonomic classification.</title>
        <authorList>
            <person name="Goeker M."/>
        </authorList>
    </citation>
    <scope>NUCLEOTIDE SEQUENCE [LARGE SCALE GENOMIC DNA]</scope>
    <source>
        <strain evidence="3 4">DSM 28760</strain>
    </source>
</reference>
<evidence type="ECO:0000256" key="2">
    <source>
        <dbReference type="SAM" id="Phobius"/>
    </source>
</evidence>
<dbReference type="Proteomes" id="UP000537592">
    <property type="component" value="Unassembled WGS sequence"/>
</dbReference>
<comment type="caution">
    <text evidence="3">The sequence shown here is derived from an EMBL/GenBank/DDBJ whole genome shotgun (WGS) entry which is preliminary data.</text>
</comment>
<keyword evidence="2" id="KW-1133">Transmembrane helix</keyword>
<protein>
    <submittedName>
        <fullName evidence="3">Uncharacterized protein</fullName>
    </submittedName>
</protein>
<gene>
    <name evidence="3" type="ORF">FHS81_002875</name>
</gene>
<dbReference type="RefSeq" id="WP_183754041.1">
    <property type="nucleotide sequence ID" value="NZ_JACICC010000008.1"/>
</dbReference>
<proteinExistence type="predicted"/>
<evidence type="ECO:0000313" key="3">
    <source>
        <dbReference type="EMBL" id="MBB3810769.1"/>
    </source>
</evidence>
<keyword evidence="2" id="KW-0812">Transmembrane</keyword>
<dbReference type="AlphaFoldDB" id="A0A7W6EI41"/>
<keyword evidence="2" id="KW-0472">Membrane</keyword>
<feature type="compositionally biased region" description="Low complexity" evidence="1">
    <location>
        <begin position="43"/>
        <end position="62"/>
    </location>
</feature>
<feature type="region of interest" description="Disordered" evidence="1">
    <location>
        <begin position="31"/>
        <end position="63"/>
    </location>
</feature>
<keyword evidence="4" id="KW-1185">Reference proteome</keyword>
<name>A0A7W6EI41_9HYPH</name>
<accession>A0A7W6EI41</accession>
<sequence>MAISGNGDIPNEPDIPVVGLRAVIAPPVTPAEEKPVGVDSASEEAAPSASMTSSPSPVSQQPRRQNASGWIVPFLAGVLVGAAAFYALLWAQALI</sequence>
<organism evidence="3 4">
    <name type="scientific">Pseudochelatococcus contaminans</name>
    <dbReference type="NCBI Taxonomy" id="1538103"/>
    <lineage>
        <taxon>Bacteria</taxon>
        <taxon>Pseudomonadati</taxon>
        <taxon>Pseudomonadota</taxon>
        <taxon>Alphaproteobacteria</taxon>
        <taxon>Hyphomicrobiales</taxon>
        <taxon>Chelatococcaceae</taxon>
        <taxon>Pseudochelatococcus</taxon>
    </lineage>
</organism>
<evidence type="ECO:0000313" key="4">
    <source>
        <dbReference type="Proteomes" id="UP000537592"/>
    </source>
</evidence>
<dbReference type="EMBL" id="JACICC010000008">
    <property type="protein sequence ID" value="MBB3810769.1"/>
    <property type="molecule type" value="Genomic_DNA"/>
</dbReference>
<feature type="transmembrane region" description="Helical" evidence="2">
    <location>
        <begin position="70"/>
        <end position="91"/>
    </location>
</feature>